<reference evidence="1 2" key="1">
    <citation type="submission" date="2020-03" db="EMBL/GenBank/DDBJ databases">
        <title>Complete Genome Sequence of Halomonas meridiana strain Eplume2, isolated from hydrothermal-plume in the north east Pacific Ocean.</title>
        <authorList>
            <person name="Kurihara Y."/>
            <person name="Kawai S."/>
            <person name="Sakai A."/>
            <person name="Galipon J."/>
            <person name="Arakawa K."/>
        </authorList>
    </citation>
    <scope>NUCLEOTIDE SEQUENCE [LARGE SCALE GENOMIC DNA]</scope>
    <source>
        <strain evidence="1 2">Eplume2</strain>
    </source>
</reference>
<sequence>MKIHVSLVSYNTPLREAQVKLMAHSCRKLQALWDDTHTAFGAEADWIERECVQAFFLAAEACGFVCKEWGVMESLSTRAVDWEGVPEKADLKWLRFFIHSMVVDEKSALAGEFASRMSSVTFELGKKRGYTDLAAALEAQLS</sequence>
<dbReference type="RefSeq" id="WP_172514688.1">
    <property type="nucleotide sequence ID" value="NZ_AP022869.1"/>
</dbReference>
<protein>
    <submittedName>
        <fullName evidence="1">Uncharacterized protein</fullName>
    </submittedName>
</protein>
<dbReference type="EMBL" id="AP022869">
    <property type="protein sequence ID" value="BCB70792.1"/>
    <property type="molecule type" value="Genomic_DNA"/>
</dbReference>
<proteinExistence type="predicted"/>
<evidence type="ECO:0000313" key="1">
    <source>
        <dbReference type="EMBL" id="BCB70792.1"/>
    </source>
</evidence>
<dbReference type="Proteomes" id="UP000501053">
    <property type="component" value="Chromosome"/>
</dbReference>
<name>A0A6F8X9A7_9GAMM</name>
<gene>
    <name evidence="1" type="ORF">HMEPL2_11430</name>
</gene>
<keyword evidence="2" id="KW-1185">Reference proteome</keyword>
<accession>A0A6F8X9A7</accession>
<dbReference type="AlphaFoldDB" id="A0A6F8X9A7"/>
<organism evidence="1 2">
    <name type="scientific">Vreelandella aquamarina</name>
    <dbReference type="NCBI Taxonomy" id="77097"/>
    <lineage>
        <taxon>Bacteria</taxon>
        <taxon>Pseudomonadati</taxon>
        <taxon>Pseudomonadota</taxon>
        <taxon>Gammaproteobacteria</taxon>
        <taxon>Oceanospirillales</taxon>
        <taxon>Halomonadaceae</taxon>
        <taxon>Vreelandella</taxon>
    </lineage>
</organism>
<evidence type="ECO:0000313" key="2">
    <source>
        <dbReference type="Proteomes" id="UP000501053"/>
    </source>
</evidence>